<dbReference type="Pfam" id="PF14216">
    <property type="entry name" value="DUF4326"/>
    <property type="match status" value="1"/>
</dbReference>
<accession>A0A0M0J4I1</accession>
<dbReference type="GO" id="GO:0004519">
    <property type="term" value="F:endonuclease activity"/>
    <property type="evidence" value="ECO:0007669"/>
    <property type="project" value="UniProtKB-KW"/>
</dbReference>
<evidence type="ECO:0000256" key="1">
    <source>
        <dbReference type="SAM" id="MobiDB-lite"/>
    </source>
</evidence>
<keyword evidence="3" id="KW-0540">Nuclease</keyword>
<feature type="compositionally biased region" description="Basic residues" evidence="1">
    <location>
        <begin position="1906"/>
        <end position="1915"/>
    </location>
</feature>
<gene>
    <name evidence="3" type="ORF">Ctob_002431</name>
</gene>
<feature type="region of interest" description="Disordered" evidence="1">
    <location>
        <begin position="1875"/>
        <end position="1939"/>
    </location>
</feature>
<keyword evidence="3" id="KW-0548">Nucleotidyltransferase</keyword>
<keyword evidence="3" id="KW-0695">RNA-directed DNA polymerase</keyword>
<reference evidence="4" key="1">
    <citation type="journal article" date="2015" name="PLoS Genet.">
        <title>Genome Sequence and Transcriptome Analyses of Chrysochromulina tobin: Metabolic Tools for Enhanced Algal Fitness in the Prominent Order Prymnesiales (Haptophyceae).</title>
        <authorList>
            <person name="Hovde B.T."/>
            <person name="Deodato C.R."/>
            <person name="Hunsperger H.M."/>
            <person name="Ryken S.A."/>
            <person name="Yost W."/>
            <person name="Jha R.K."/>
            <person name="Patterson J."/>
            <person name="Monnat R.J. Jr."/>
            <person name="Barlow S.B."/>
            <person name="Starkenburg S.R."/>
            <person name="Cattolico R.A."/>
        </authorList>
    </citation>
    <scope>NUCLEOTIDE SEQUENCE</scope>
    <source>
        <strain evidence="4">CCMP291</strain>
    </source>
</reference>
<evidence type="ECO:0000313" key="3">
    <source>
        <dbReference type="EMBL" id="KOO21471.1"/>
    </source>
</evidence>
<dbReference type="EMBL" id="JWZX01003360">
    <property type="protein sequence ID" value="KOO21471.1"/>
    <property type="molecule type" value="Genomic_DNA"/>
</dbReference>
<dbReference type="GO" id="GO:0003964">
    <property type="term" value="F:RNA-directed DNA polymerase activity"/>
    <property type="evidence" value="ECO:0007669"/>
    <property type="project" value="UniProtKB-KW"/>
</dbReference>
<feature type="domain" description="DUF4326" evidence="2">
    <location>
        <begin position="135"/>
        <end position="230"/>
    </location>
</feature>
<sequence>MSKKDRGPGGQLVAIEDEATGNMLTGAARDKAVAAKVRAGNTPNIVCLEAAGHLMQRCSIERGETRGGATAREAGAAHQIVEEAESRLSRRPRFAARSERVEKCQRPPAGEFFVVGNGKFPNEAHQGRVRYDGTRQGLLGNPFKMGVDGKDEALRDLVCECYEIWYEQGKDAYETAVEKGLPIECVVPGLGRVNPTDIDNEIDSLVNIAVELGKRVVLDCTCEPKRCHLRFVARLCNKRAQKRLDEKAAKMAGDCYGCDDERRADADTPIPLVDGEADCALAGLTAKGDSKIAAVEECAGTGGRSSSISERAAVFDTAAEKPEVHAELNGDDMETELDVSGEAADLQGVQSEEQRAQRRRDIENRLWRDRLRSAIYATDASEGDKDRVYEYWTGEYQLEFNETGEKCTDLRVLELLQRVLTPERVMQLSKSVKEKLATGLDEFNVVLVKQGGPELAKLFAESIATEVATFSFPTSWTTWHATLIPKPGKDRCKLSGWREIWIQAHLWKLVVGAILPECAEVIAHTRPWCNAGFEPGRGCPEQSAALRARLELHMRLRQPLHIYFQDYSVFFPSISRQLVAFILHELGVNTISVQILREVQDQVMGAFKTAGGPTELCPMLRGEPIGGVESPLFSLPVAALVQRALESYVPGSPLPDRRELRVAALQLWYADDGALADAVEGIIQTAVDIMILLSEDILGLKVGHDTAEASKSASLSWTWDKSHNEFIRGDGNKFKVPLGSSREDIELARAISYRYLGIDFDPELDMTKVEESYRARASAIVTMINNLGGGSCDQLSLAINTVWQGIFIFPARTIPFTEMAAKALNNKATKVLCYHGNRLRHSKIVGAFISGKCGGLGLRPVQSTMAAGIIDERARAFGGRRGEPARAVQLAAHLAFAASFGWDGPSHEAPTAFDFVISERWLPLLRLDVPSECVALHLAKLGLNWRGTGVAECAADARRAAARGEQAATKVRLINMTNVTPSLRLHGLGINSLDELHAGCGELLSAERIELIYARPGWAWSDIDKAHVRRLLREVAGDTRAKAALGDWRERGVRMVGEIALTELINVGRRRALSMHSRIAGILWCKDAGGGRLDERSYEAECARSAAELDSRLSKKVRALADTCAVQLLIREGVKVWQIFRRGRDARTEIEELVFLVKEGPVSDDEMTGEGRAGRDARAMFEQAQRDLLCAVDGTASPELLEGRLFATPFFDFEGEGLDVTKGQQLFDWRIQGTLSIQRGGGYGSQVELTRVGMRHILRNFAQSVLPELGEGVASSTPTEGETLPLCICPACHAECRCDFFHFFECASGISEAARSACCRALEQHATMLDVPSAEDGEGEGDLHLELAWARVALLAKRQPGELGRYRRYLAAKALCGAFATPSAASVRAAALADCWQRESSRQESTAEAAADDDDELDELECEEARPRSEFDYKRLAEARRRFNKWYVARVIALNTVVIDHLRAEFSDWLGRMRRGHAGLRGAYGGDYQRHYTGGRGRVLDEQLFGTFYPVNGSAGVPMSEADFEKGIAAELQPGRFVRVVGGETLVRTHGTADARREELRKKRDEGKERERLRAEEGRFKYARLEQERELGELLERRIERGFEGLSEPDEEESALLADGGRERATRLMREASAVGARAWLMPDGGEATRAARVTGGADERAVEGDAGVAPAHMDGDPDEMIADDVAAPLLQATQLYGTANEDIEEESEIDEAARRAPFLQATQQHGVSLAGEDVEDDDDEAVRWRGWPDAQMATSPRGLAAKWVARGLEMDDELTGEPSAARVEAECMSEMAPDDVHDELMCSMDVAAELHAQDAEREQQREGVSVGRVRPDGDGTDGGNSVAGRALEGDDGGVMGYEGVDGVEKGASMAAREVEGSDEDEAMTGKENASMQRAEGCSSSIGGIKKGKRTRGKQKNGAQRQAAARAVRRLAADGASGN</sequence>
<organism evidence="3 4">
    <name type="scientific">Chrysochromulina tobinii</name>
    <dbReference type="NCBI Taxonomy" id="1460289"/>
    <lineage>
        <taxon>Eukaryota</taxon>
        <taxon>Haptista</taxon>
        <taxon>Haptophyta</taxon>
        <taxon>Prymnesiophyceae</taxon>
        <taxon>Prymnesiales</taxon>
        <taxon>Chrysochromulinaceae</taxon>
        <taxon>Chrysochromulina</taxon>
    </lineage>
</organism>
<feature type="compositionally biased region" description="Low complexity" evidence="1">
    <location>
        <begin position="1916"/>
        <end position="1926"/>
    </location>
</feature>
<keyword evidence="3" id="KW-0378">Hydrolase</keyword>
<dbReference type="InterPro" id="IPR025475">
    <property type="entry name" value="DUF4326"/>
</dbReference>
<feature type="region of interest" description="Disordered" evidence="1">
    <location>
        <begin position="1814"/>
        <end position="1855"/>
    </location>
</feature>
<name>A0A0M0J4I1_9EUKA</name>
<evidence type="ECO:0000313" key="4">
    <source>
        <dbReference type="Proteomes" id="UP000037460"/>
    </source>
</evidence>
<keyword evidence="3" id="KW-0255">Endonuclease</keyword>
<comment type="caution">
    <text evidence="3">The sequence shown here is derived from an EMBL/GenBank/DDBJ whole genome shotgun (WGS) entry which is preliminary data.</text>
</comment>
<evidence type="ECO:0000259" key="2">
    <source>
        <dbReference type="Pfam" id="PF14216"/>
    </source>
</evidence>
<dbReference type="Proteomes" id="UP000037460">
    <property type="component" value="Unassembled WGS sequence"/>
</dbReference>
<keyword evidence="3" id="KW-0808">Transferase</keyword>
<keyword evidence="4" id="KW-1185">Reference proteome</keyword>
<dbReference type="PANTHER" id="PTHR19446">
    <property type="entry name" value="REVERSE TRANSCRIPTASES"/>
    <property type="match status" value="1"/>
</dbReference>
<proteinExistence type="predicted"/>
<protein>
    <submittedName>
        <fullName evidence="3">Endonuclease-reverse transcriptase</fullName>
    </submittedName>
</protein>